<evidence type="ECO:0000313" key="3">
    <source>
        <dbReference type="EMBL" id="KIK80218.1"/>
    </source>
</evidence>
<gene>
    <name evidence="3" type="ORF">PAXRUDRAFT_244246</name>
</gene>
<name>A0A0D0CXC1_9AGAM</name>
<accession>A0A0D0CXC1</accession>
<evidence type="ECO:0000256" key="1">
    <source>
        <dbReference type="SAM" id="MobiDB-lite"/>
    </source>
</evidence>
<dbReference type="Proteomes" id="UP000054538">
    <property type="component" value="Unassembled WGS sequence"/>
</dbReference>
<dbReference type="EMBL" id="KN826071">
    <property type="protein sequence ID" value="KIK80218.1"/>
    <property type="molecule type" value="Genomic_DNA"/>
</dbReference>
<keyword evidence="2" id="KW-0472">Membrane</keyword>
<keyword evidence="2" id="KW-0812">Transmembrane</keyword>
<organism evidence="3 4">
    <name type="scientific">Paxillus rubicundulus Ve08.2h10</name>
    <dbReference type="NCBI Taxonomy" id="930991"/>
    <lineage>
        <taxon>Eukaryota</taxon>
        <taxon>Fungi</taxon>
        <taxon>Dikarya</taxon>
        <taxon>Basidiomycota</taxon>
        <taxon>Agaricomycotina</taxon>
        <taxon>Agaricomycetes</taxon>
        <taxon>Agaricomycetidae</taxon>
        <taxon>Boletales</taxon>
        <taxon>Paxilineae</taxon>
        <taxon>Paxillaceae</taxon>
        <taxon>Paxillus</taxon>
    </lineage>
</organism>
<evidence type="ECO:0000313" key="4">
    <source>
        <dbReference type="Proteomes" id="UP000054538"/>
    </source>
</evidence>
<evidence type="ECO:0000256" key="2">
    <source>
        <dbReference type="SAM" id="Phobius"/>
    </source>
</evidence>
<dbReference type="AlphaFoldDB" id="A0A0D0CXC1"/>
<dbReference type="InParanoid" id="A0A0D0CXC1"/>
<reference evidence="4" key="2">
    <citation type="submission" date="2015-01" db="EMBL/GenBank/DDBJ databases">
        <title>Evolutionary Origins and Diversification of the Mycorrhizal Mutualists.</title>
        <authorList>
            <consortium name="DOE Joint Genome Institute"/>
            <consortium name="Mycorrhizal Genomics Consortium"/>
            <person name="Kohler A."/>
            <person name="Kuo A."/>
            <person name="Nagy L.G."/>
            <person name="Floudas D."/>
            <person name="Copeland A."/>
            <person name="Barry K.W."/>
            <person name="Cichocki N."/>
            <person name="Veneault-Fourrey C."/>
            <person name="LaButti K."/>
            <person name="Lindquist E.A."/>
            <person name="Lipzen A."/>
            <person name="Lundell T."/>
            <person name="Morin E."/>
            <person name="Murat C."/>
            <person name="Riley R."/>
            <person name="Ohm R."/>
            <person name="Sun H."/>
            <person name="Tunlid A."/>
            <person name="Henrissat B."/>
            <person name="Grigoriev I.V."/>
            <person name="Hibbett D.S."/>
            <person name="Martin F."/>
        </authorList>
    </citation>
    <scope>NUCLEOTIDE SEQUENCE [LARGE SCALE GENOMIC DNA]</scope>
    <source>
        <strain evidence="4">Ve08.2h10</strain>
    </source>
</reference>
<feature type="transmembrane region" description="Helical" evidence="2">
    <location>
        <begin position="86"/>
        <end position="107"/>
    </location>
</feature>
<protein>
    <submittedName>
        <fullName evidence="3">Uncharacterized protein</fullName>
    </submittedName>
</protein>
<keyword evidence="4" id="KW-1185">Reference proteome</keyword>
<feature type="region of interest" description="Disordered" evidence="1">
    <location>
        <begin position="197"/>
        <end position="227"/>
    </location>
</feature>
<sequence>MSKLSIGHLNRNFVVSIHWTPFRRSWPGNATSTFKPRKRSDSDVAREPARVFGLSGSYTWGVHVSLCSESSEFLQNIRCETSPSPVAFSCVLLVSALGVVLAGGSWLRQCTKAAVPKQILVSEVLPETSRCCRTALLLAVTSSTHRVVSATWHTRHLTNIDQEVAQSIVTIAEGLENKAYIDLGDLMISKNSIRHPLGQHASARESQSGGPPRVGSDLCAERRSLRR</sequence>
<keyword evidence="2" id="KW-1133">Transmembrane helix</keyword>
<reference evidence="3 4" key="1">
    <citation type="submission" date="2014-04" db="EMBL/GenBank/DDBJ databases">
        <authorList>
            <consortium name="DOE Joint Genome Institute"/>
            <person name="Kuo A."/>
            <person name="Kohler A."/>
            <person name="Jargeat P."/>
            <person name="Nagy L.G."/>
            <person name="Floudas D."/>
            <person name="Copeland A."/>
            <person name="Barry K.W."/>
            <person name="Cichocki N."/>
            <person name="Veneault-Fourrey C."/>
            <person name="LaButti K."/>
            <person name="Lindquist E.A."/>
            <person name="Lipzen A."/>
            <person name="Lundell T."/>
            <person name="Morin E."/>
            <person name="Murat C."/>
            <person name="Sun H."/>
            <person name="Tunlid A."/>
            <person name="Henrissat B."/>
            <person name="Grigoriev I.V."/>
            <person name="Hibbett D.S."/>
            <person name="Martin F."/>
            <person name="Nordberg H.P."/>
            <person name="Cantor M.N."/>
            <person name="Hua S.X."/>
        </authorList>
    </citation>
    <scope>NUCLEOTIDE SEQUENCE [LARGE SCALE GENOMIC DNA]</scope>
    <source>
        <strain evidence="3 4">Ve08.2h10</strain>
    </source>
</reference>
<dbReference type="HOGENOM" id="CLU_1220031_0_0_1"/>
<proteinExistence type="predicted"/>